<dbReference type="RefSeq" id="WP_238244984.1">
    <property type="nucleotide sequence ID" value="NZ_BPQP01000048.1"/>
</dbReference>
<keyword evidence="1 2" id="KW-0597">Phosphoprotein</keyword>
<dbReference type="Pfam" id="PF00072">
    <property type="entry name" value="Response_reg"/>
    <property type="match status" value="1"/>
</dbReference>
<keyword evidence="6" id="KW-1185">Reference proteome</keyword>
<dbReference type="SUPFAM" id="SSF47226">
    <property type="entry name" value="Histidine-containing phosphotransfer domain, HPT domain"/>
    <property type="match status" value="1"/>
</dbReference>
<keyword evidence="5" id="KW-0418">Kinase</keyword>
<protein>
    <submittedName>
        <fullName evidence="5">Sensor histidine kinase RcsC</fullName>
    </submittedName>
</protein>
<dbReference type="SMART" id="SM00448">
    <property type="entry name" value="REC"/>
    <property type="match status" value="1"/>
</dbReference>
<evidence type="ECO:0000313" key="6">
    <source>
        <dbReference type="Proteomes" id="UP001055125"/>
    </source>
</evidence>
<dbReference type="SUPFAM" id="SSF52172">
    <property type="entry name" value="CheY-like"/>
    <property type="match status" value="1"/>
</dbReference>
<dbReference type="PANTHER" id="PTHR45339:SF3">
    <property type="entry name" value="HISTIDINE KINASE"/>
    <property type="match status" value="1"/>
</dbReference>
<dbReference type="InterPro" id="IPR036641">
    <property type="entry name" value="HPT_dom_sf"/>
</dbReference>
<dbReference type="PROSITE" id="PS50110">
    <property type="entry name" value="RESPONSE_REGULATORY"/>
    <property type="match status" value="1"/>
</dbReference>
<feature type="modified residue" description="4-aspartylphosphate" evidence="2">
    <location>
        <position position="54"/>
    </location>
</feature>
<dbReference type="Gene3D" id="1.20.120.160">
    <property type="entry name" value="HPT domain"/>
    <property type="match status" value="1"/>
</dbReference>
<feature type="compositionally biased region" description="Polar residues" evidence="3">
    <location>
        <begin position="356"/>
        <end position="367"/>
    </location>
</feature>
<evidence type="ECO:0000256" key="1">
    <source>
        <dbReference type="ARBA" id="ARBA00022553"/>
    </source>
</evidence>
<dbReference type="GO" id="GO:0016301">
    <property type="term" value="F:kinase activity"/>
    <property type="evidence" value="ECO:0007669"/>
    <property type="project" value="UniProtKB-KW"/>
</dbReference>
<evidence type="ECO:0000256" key="2">
    <source>
        <dbReference type="PROSITE-ProRule" id="PRU00169"/>
    </source>
</evidence>
<keyword evidence="5" id="KW-0808">Transferase</keyword>
<dbReference type="InterPro" id="IPR011006">
    <property type="entry name" value="CheY-like_superfamily"/>
</dbReference>
<organism evidence="5 6">
    <name type="scientific">Methylobacterium iners</name>
    <dbReference type="NCBI Taxonomy" id="418707"/>
    <lineage>
        <taxon>Bacteria</taxon>
        <taxon>Pseudomonadati</taxon>
        <taxon>Pseudomonadota</taxon>
        <taxon>Alphaproteobacteria</taxon>
        <taxon>Hyphomicrobiales</taxon>
        <taxon>Methylobacteriaceae</taxon>
        <taxon>Methylobacterium</taxon>
    </lineage>
</organism>
<reference evidence="5" key="1">
    <citation type="journal article" date="2021" name="Front. Microbiol.">
        <title>Comprehensive Comparative Genomics and Phenotyping of Methylobacterium Species.</title>
        <authorList>
            <person name="Alessa O."/>
            <person name="Ogura Y."/>
            <person name="Fujitani Y."/>
            <person name="Takami H."/>
            <person name="Hayashi T."/>
            <person name="Sahin N."/>
            <person name="Tani A."/>
        </authorList>
    </citation>
    <scope>NUCLEOTIDE SEQUENCE</scope>
    <source>
        <strain evidence="5">DSM 19015</strain>
    </source>
</reference>
<gene>
    <name evidence="5" type="primary">rcsC_25</name>
    <name evidence="5" type="ORF">OCOJLMKI_3066</name>
</gene>
<feature type="region of interest" description="Disordered" evidence="3">
    <location>
        <begin position="355"/>
        <end position="382"/>
    </location>
</feature>
<evidence type="ECO:0000259" key="4">
    <source>
        <dbReference type="PROSITE" id="PS50110"/>
    </source>
</evidence>
<accession>A0ABQ4S2C1</accession>
<dbReference type="Gene3D" id="3.40.50.2300">
    <property type="match status" value="1"/>
</dbReference>
<dbReference type="InterPro" id="IPR001789">
    <property type="entry name" value="Sig_transdc_resp-reg_receiver"/>
</dbReference>
<sequence length="522" mass="57416">MDGLSILLVEDDSLAQEVVSILCRAKGHAVEIVADGFRALRSFNDQRYDVVLLDYHLPEMDGYALARLLRELNSRSAETHVPLIGITADRKGLAARRGSDGLFDAILVKPIQPAVLYAALDRLSAKLPIPAVNPVDRSFPSQIATLEHGRRNPLLRWQRFGLSGLPRTILPTEVPAQHAAALRLCFELIDADETNADAVLVIDDASARELMALREKVPCFLLPSIDVSGRHEALCDISFRIEEEASWLAVAKTVRNFSLRRKQLRPNIEALDSDALQLLALLYVSSRTHAVHGTPDSGYGSEYALGLTGKRLIDAVMRLTVDGLVEAEAADDFISFEISQLGADVLTSRTIVPLADNTSPHSRQSDTAVRDRLRPTPPDLPRYPVVEGEKAEELAAHSSKITILDHAKLAVVRDLIGSQSVLRLVRSLIKQFETSFDEKSSTATSVCRDAHNLISSAGFLGCERMVFVARHLELATRSGEDVAASLDLAMHCISLTIKELCLWLSWNEGQIEQSHFHKVARG</sequence>
<dbReference type="Proteomes" id="UP001055125">
    <property type="component" value="Unassembled WGS sequence"/>
</dbReference>
<name>A0ABQ4S2C1_9HYPH</name>
<dbReference type="PANTHER" id="PTHR45339">
    <property type="entry name" value="HYBRID SIGNAL TRANSDUCTION HISTIDINE KINASE J"/>
    <property type="match status" value="1"/>
</dbReference>
<evidence type="ECO:0000313" key="5">
    <source>
        <dbReference type="EMBL" id="GJD95850.1"/>
    </source>
</evidence>
<feature type="domain" description="Response regulatory" evidence="4">
    <location>
        <begin position="5"/>
        <end position="124"/>
    </location>
</feature>
<dbReference type="EMBL" id="BPQP01000048">
    <property type="protein sequence ID" value="GJD95850.1"/>
    <property type="molecule type" value="Genomic_DNA"/>
</dbReference>
<comment type="caution">
    <text evidence="5">The sequence shown here is derived from an EMBL/GenBank/DDBJ whole genome shotgun (WGS) entry which is preliminary data.</text>
</comment>
<dbReference type="CDD" id="cd17546">
    <property type="entry name" value="REC_hyHK_CKI1_RcsC-like"/>
    <property type="match status" value="1"/>
</dbReference>
<reference evidence="5" key="2">
    <citation type="submission" date="2021-08" db="EMBL/GenBank/DDBJ databases">
        <authorList>
            <person name="Tani A."/>
            <person name="Ola A."/>
            <person name="Ogura Y."/>
            <person name="Katsura K."/>
            <person name="Hayashi T."/>
        </authorList>
    </citation>
    <scope>NUCLEOTIDE SEQUENCE</scope>
    <source>
        <strain evidence="5">DSM 19015</strain>
    </source>
</reference>
<proteinExistence type="predicted"/>
<evidence type="ECO:0000256" key="3">
    <source>
        <dbReference type="SAM" id="MobiDB-lite"/>
    </source>
</evidence>